<feature type="compositionally biased region" description="Polar residues" evidence="2">
    <location>
        <begin position="1"/>
        <end position="24"/>
    </location>
</feature>
<protein>
    <submittedName>
        <fullName evidence="3">Uncharacterized protein</fullName>
    </submittedName>
</protein>
<reference evidence="3" key="1">
    <citation type="journal article" date="2019" name="Environ. Microbiol.">
        <title>Fungal ecological strategies reflected in gene transcription - a case study of two litter decomposers.</title>
        <authorList>
            <person name="Barbi F."/>
            <person name="Kohler A."/>
            <person name="Barry K."/>
            <person name="Baskaran P."/>
            <person name="Daum C."/>
            <person name="Fauchery L."/>
            <person name="Ihrmark K."/>
            <person name="Kuo A."/>
            <person name="LaButti K."/>
            <person name="Lipzen A."/>
            <person name="Morin E."/>
            <person name="Grigoriev I.V."/>
            <person name="Henrissat B."/>
            <person name="Lindahl B."/>
            <person name="Martin F."/>
        </authorList>
    </citation>
    <scope>NUCLEOTIDE SEQUENCE</scope>
    <source>
        <strain evidence="3">JB14</strain>
    </source>
</reference>
<feature type="compositionally biased region" description="Polar residues" evidence="2">
    <location>
        <begin position="32"/>
        <end position="48"/>
    </location>
</feature>
<accession>A0A6A4H8V3</accession>
<evidence type="ECO:0000313" key="4">
    <source>
        <dbReference type="Proteomes" id="UP000799118"/>
    </source>
</evidence>
<dbReference type="AlphaFoldDB" id="A0A6A4H8V3"/>
<feature type="region of interest" description="Disordered" evidence="2">
    <location>
        <begin position="1"/>
        <end position="83"/>
    </location>
</feature>
<dbReference type="OrthoDB" id="10653935at2759"/>
<sequence length="403" mass="45432">MKVNAKSTGTSTPISAPTLDNNPESEIVPDSADNNSVSQITSNTSNPSDPLDPTNKHDGSNENTNISALAAGPEMKKRRGPKSAWSQAEEIYLPSKVTEYNKIAGKKDGFWLKFWPEWFQKFPVQRSGEWRKRRRENVGKGLEEGMYPIFYKLTSLLFQKFPETCWIFHEQEISCGYGFTESISSCYETHGKQLAHISQRARDTFKREGGNDSRKFLAFEVRFAKDKLETSLPEVKEAIVKEREEEYQRKLKERKDEQEEAEAQGDLAVEDVNFACQKFAGAAEPLALKLSKLMRAKVAIVAYEVEYNPDNGELSVFFDSVVVGEVEGKKPDKYDPVGFKEVFGKHLIKFAQAGYKEAKGKTLEGLLTIEEPNEGEDFSDEMLVDKPDNAPMNESVAQKGNHV</sequence>
<dbReference type="EMBL" id="ML769556">
    <property type="protein sequence ID" value="KAE9394143.1"/>
    <property type="molecule type" value="Genomic_DNA"/>
</dbReference>
<feature type="coiled-coil region" evidence="1">
    <location>
        <begin position="225"/>
        <end position="264"/>
    </location>
</feature>
<feature type="compositionally biased region" description="Acidic residues" evidence="2">
    <location>
        <begin position="371"/>
        <end position="382"/>
    </location>
</feature>
<name>A0A6A4H8V3_9AGAR</name>
<evidence type="ECO:0000256" key="1">
    <source>
        <dbReference type="SAM" id="Coils"/>
    </source>
</evidence>
<evidence type="ECO:0000256" key="2">
    <source>
        <dbReference type="SAM" id="MobiDB-lite"/>
    </source>
</evidence>
<proteinExistence type="predicted"/>
<keyword evidence="1" id="KW-0175">Coiled coil</keyword>
<evidence type="ECO:0000313" key="3">
    <source>
        <dbReference type="EMBL" id="KAE9394143.1"/>
    </source>
</evidence>
<dbReference type="Proteomes" id="UP000799118">
    <property type="component" value="Unassembled WGS sequence"/>
</dbReference>
<keyword evidence="4" id="KW-1185">Reference proteome</keyword>
<gene>
    <name evidence="3" type="ORF">BT96DRAFT_998768</name>
</gene>
<organism evidence="3 4">
    <name type="scientific">Gymnopus androsaceus JB14</name>
    <dbReference type="NCBI Taxonomy" id="1447944"/>
    <lineage>
        <taxon>Eukaryota</taxon>
        <taxon>Fungi</taxon>
        <taxon>Dikarya</taxon>
        <taxon>Basidiomycota</taxon>
        <taxon>Agaricomycotina</taxon>
        <taxon>Agaricomycetes</taxon>
        <taxon>Agaricomycetidae</taxon>
        <taxon>Agaricales</taxon>
        <taxon>Marasmiineae</taxon>
        <taxon>Omphalotaceae</taxon>
        <taxon>Gymnopus</taxon>
    </lineage>
</organism>
<feature type="region of interest" description="Disordered" evidence="2">
    <location>
        <begin position="370"/>
        <end position="403"/>
    </location>
</feature>